<dbReference type="AlphaFoldDB" id="A0A6I3L5E1"/>
<dbReference type="RefSeq" id="WP_154791509.1">
    <property type="nucleotide sequence ID" value="NZ_WMBB01000019.1"/>
</dbReference>
<keyword evidence="1" id="KW-0472">Membrane</keyword>
<keyword evidence="3" id="KW-1185">Reference proteome</keyword>
<feature type="transmembrane region" description="Helical" evidence="1">
    <location>
        <begin position="31"/>
        <end position="57"/>
    </location>
</feature>
<evidence type="ECO:0000256" key="1">
    <source>
        <dbReference type="SAM" id="Phobius"/>
    </source>
</evidence>
<dbReference type="EMBL" id="WMBB01000019">
    <property type="protein sequence ID" value="MTE17097.1"/>
    <property type="molecule type" value="Genomic_DNA"/>
</dbReference>
<feature type="transmembrane region" description="Helical" evidence="1">
    <location>
        <begin position="124"/>
        <end position="142"/>
    </location>
</feature>
<dbReference type="Pfam" id="PF14333">
    <property type="entry name" value="DUF4389"/>
    <property type="match status" value="2"/>
</dbReference>
<name>A0A6I3L5E1_9NOCA</name>
<dbReference type="Proteomes" id="UP000432464">
    <property type="component" value="Unassembled WGS sequence"/>
</dbReference>
<protein>
    <submittedName>
        <fullName evidence="2">DUF4389 domain-containing protein</fullName>
    </submittedName>
</protein>
<evidence type="ECO:0000313" key="2">
    <source>
        <dbReference type="EMBL" id="MTE17097.1"/>
    </source>
</evidence>
<reference evidence="2 3" key="1">
    <citation type="submission" date="2019-11" db="EMBL/GenBank/DDBJ databases">
        <title>Nocardia sp. nov. CT2-14 isolated from soil.</title>
        <authorList>
            <person name="Kanchanasin P."/>
            <person name="Tanasupawat S."/>
            <person name="Yuki M."/>
            <person name="Kudo T."/>
        </authorList>
    </citation>
    <scope>NUCLEOTIDE SEQUENCE [LARGE SCALE GENOMIC DNA]</scope>
    <source>
        <strain evidence="2 3">CT2-14</strain>
    </source>
</reference>
<proteinExistence type="predicted"/>
<comment type="caution">
    <text evidence="2">The sequence shown here is derived from an EMBL/GenBank/DDBJ whole genome shotgun (WGS) entry which is preliminary data.</text>
</comment>
<sequence>MPSPVYPVRVRGDLDPGLSRWMWIVKWILAIPHYVVLIFLSIAYLVVSVIAFFAILITGSYPRALFDFNVGVLRWSWRVRFYALSPLGTDRYPPFSLQSDPNYPADLEVDYPEQLNRWMVLIKWWLLAIPQYLIVVAFMGGGRNQVSLLPILMIIAAIGLLFTGAYPRGLYDFAMGVNRWTLRVRAYASLMTDDYPPFRLDQGAREPDAAAS</sequence>
<keyword evidence="1" id="KW-1133">Transmembrane helix</keyword>
<gene>
    <name evidence="2" type="ORF">GLP40_30705</name>
</gene>
<evidence type="ECO:0000313" key="3">
    <source>
        <dbReference type="Proteomes" id="UP000432464"/>
    </source>
</evidence>
<accession>A0A6I3L5E1</accession>
<dbReference type="InterPro" id="IPR025498">
    <property type="entry name" value="DUF4389"/>
</dbReference>
<feature type="transmembrane region" description="Helical" evidence="1">
    <location>
        <begin position="148"/>
        <end position="166"/>
    </location>
</feature>
<keyword evidence="1" id="KW-0812">Transmembrane</keyword>
<organism evidence="2 3">
    <name type="scientific">Nocardia aurantiaca</name>
    <dbReference type="NCBI Taxonomy" id="2675850"/>
    <lineage>
        <taxon>Bacteria</taxon>
        <taxon>Bacillati</taxon>
        <taxon>Actinomycetota</taxon>
        <taxon>Actinomycetes</taxon>
        <taxon>Mycobacteriales</taxon>
        <taxon>Nocardiaceae</taxon>
        <taxon>Nocardia</taxon>
    </lineage>
</organism>